<dbReference type="PANTHER" id="PTHR33908:SF3">
    <property type="entry name" value="UNDECAPRENYL PHOSPHATE-ALPHA-4-AMINO-4-DEOXY-L-ARABINOSE ARABINOSYL TRANSFERASE"/>
    <property type="match status" value="1"/>
</dbReference>
<dbReference type="Proteomes" id="UP001500399">
    <property type="component" value="Unassembled WGS sequence"/>
</dbReference>
<accession>A0ABP3CMM3</accession>
<feature type="transmembrane region" description="Helical" evidence="8">
    <location>
        <begin position="94"/>
        <end position="112"/>
    </location>
</feature>
<reference evidence="11" key="1">
    <citation type="journal article" date="2019" name="Int. J. Syst. Evol. Microbiol.">
        <title>The Global Catalogue of Microorganisms (GCM) 10K type strain sequencing project: providing services to taxonomists for standard genome sequencing and annotation.</title>
        <authorList>
            <consortium name="The Broad Institute Genomics Platform"/>
            <consortium name="The Broad Institute Genome Sequencing Center for Infectious Disease"/>
            <person name="Wu L."/>
            <person name="Ma J."/>
        </authorList>
    </citation>
    <scope>NUCLEOTIDE SEQUENCE [LARGE SCALE GENOMIC DNA]</scope>
    <source>
        <strain evidence="11">JCM 8542</strain>
    </source>
</reference>
<comment type="caution">
    <text evidence="10">The sequence shown here is derived from an EMBL/GenBank/DDBJ whole genome shotgun (WGS) entry which is preliminary data.</text>
</comment>
<feature type="transmembrane region" description="Helical" evidence="8">
    <location>
        <begin position="228"/>
        <end position="245"/>
    </location>
</feature>
<evidence type="ECO:0000256" key="3">
    <source>
        <dbReference type="ARBA" id="ARBA00022676"/>
    </source>
</evidence>
<sequence>MEGLPQWRQSLFAYHFFGICEVHICVNDEKNLAWPVYLVLLGLISFQILFGIGGTALLDPDEPVYAETAKEMIRFGDYLSPRIYNEFWYDKPPVFYWLVVASLKIFGGFSELAARIPSALMAIGSILMTALAGARIFGARAGFWSGMVMGTSIILMYMGKASVTDSTLLFFMTAALFSFIHRQYWLMYLACGFAVMTKGPIGVVFPAGIVFFYLLATRQLEQIFRMHVLRGFLLVVVVGLPWYLYMYEMHGMAFIYEFIGFHNVSRFTAPLHPVRAHWWFYLPVLILGFFPWTGLLIQSVKNAFRRSFGEEAETLVFFQVWWIFVLVFFSIAQTKQVSYMLLLTPALSTIIGWNLARMVEDWRETHFAWAGGSALMFLVFGLGWLMSGDSLAPLAEGGLWLGAITLVFGAAIVYCITASRNLLLAAWLHVAAGVVTMVIAFGFMMPAVEGQFSVKQVALYYAENLHASADAEGRALYIDKQLRPGVMLYTDIPGIEADTNHTASLAALRADPRPKYVIMRNFMYNKMKKELGAEQWQLVFERDGLCIFKDDKE</sequence>
<proteinExistence type="predicted"/>
<comment type="subcellular location">
    <subcellularLocation>
        <location evidence="1">Cell membrane</location>
        <topology evidence="1">Multi-pass membrane protein</topology>
    </subcellularLocation>
</comment>
<dbReference type="Pfam" id="PF13231">
    <property type="entry name" value="PMT_2"/>
    <property type="match status" value="1"/>
</dbReference>
<dbReference type="PANTHER" id="PTHR33908">
    <property type="entry name" value="MANNOSYLTRANSFERASE YKCB-RELATED"/>
    <property type="match status" value="1"/>
</dbReference>
<feature type="transmembrane region" description="Helical" evidence="8">
    <location>
        <begin position="398"/>
        <end position="416"/>
    </location>
</feature>
<feature type="domain" description="Glycosyltransferase RgtA/B/C/D-like" evidence="9">
    <location>
        <begin position="90"/>
        <end position="242"/>
    </location>
</feature>
<evidence type="ECO:0000256" key="5">
    <source>
        <dbReference type="ARBA" id="ARBA00022692"/>
    </source>
</evidence>
<evidence type="ECO:0000259" key="9">
    <source>
        <dbReference type="Pfam" id="PF13231"/>
    </source>
</evidence>
<keyword evidence="2" id="KW-1003">Cell membrane</keyword>
<feature type="transmembrane region" description="Helical" evidence="8">
    <location>
        <begin position="423"/>
        <end position="445"/>
    </location>
</feature>
<keyword evidence="6 8" id="KW-1133">Transmembrane helix</keyword>
<keyword evidence="4" id="KW-0808">Transferase</keyword>
<dbReference type="InterPro" id="IPR050297">
    <property type="entry name" value="LipidA_mod_glycosyltrf_83"/>
</dbReference>
<name>A0ABP3CMM3_9FIRM</name>
<keyword evidence="3" id="KW-0328">Glycosyltransferase</keyword>
<evidence type="ECO:0000256" key="2">
    <source>
        <dbReference type="ARBA" id="ARBA00022475"/>
    </source>
</evidence>
<evidence type="ECO:0000256" key="4">
    <source>
        <dbReference type="ARBA" id="ARBA00022679"/>
    </source>
</evidence>
<feature type="transmembrane region" description="Helical" evidence="8">
    <location>
        <begin position="337"/>
        <end position="355"/>
    </location>
</feature>
<keyword evidence="5 8" id="KW-0812">Transmembrane</keyword>
<dbReference type="InterPro" id="IPR038731">
    <property type="entry name" value="RgtA/B/C-like"/>
</dbReference>
<keyword evidence="7 8" id="KW-0472">Membrane</keyword>
<protein>
    <submittedName>
        <fullName evidence="10">Glycosyltransferase family 39 protein</fullName>
    </submittedName>
</protein>
<evidence type="ECO:0000256" key="7">
    <source>
        <dbReference type="ARBA" id="ARBA00023136"/>
    </source>
</evidence>
<dbReference type="EMBL" id="BAAACR010000008">
    <property type="protein sequence ID" value="GAA0208989.1"/>
    <property type="molecule type" value="Genomic_DNA"/>
</dbReference>
<feature type="transmembrane region" description="Helical" evidence="8">
    <location>
        <begin position="199"/>
        <end position="216"/>
    </location>
</feature>
<gene>
    <name evidence="10" type="ORF">GCM10008919_10290</name>
</gene>
<feature type="transmembrane region" description="Helical" evidence="8">
    <location>
        <begin position="367"/>
        <end position="386"/>
    </location>
</feature>
<feature type="transmembrane region" description="Helical" evidence="8">
    <location>
        <begin position="36"/>
        <end position="58"/>
    </location>
</feature>
<organism evidence="10 11">
    <name type="scientific">Selenomonas dianae</name>
    <dbReference type="NCBI Taxonomy" id="135079"/>
    <lineage>
        <taxon>Bacteria</taxon>
        <taxon>Bacillati</taxon>
        <taxon>Bacillota</taxon>
        <taxon>Negativicutes</taxon>
        <taxon>Selenomonadales</taxon>
        <taxon>Selenomonadaceae</taxon>
        <taxon>Selenomonas</taxon>
    </lineage>
</organism>
<evidence type="ECO:0000256" key="6">
    <source>
        <dbReference type="ARBA" id="ARBA00022989"/>
    </source>
</evidence>
<feature type="transmembrane region" description="Helical" evidence="8">
    <location>
        <begin position="312"/>
        <end position="331"/>
    </location>
</feature>
<keyword evidence="11" id="KW-1185">Reference proteome</keyword>
<evidence type="ECO:0000256" key="1">
    <source>
        <dbReference type="ARBA" id="ARBA00004651"/>
    </source>
</evidence>
<feature type="transmembrane region" description="Helical" evidence="8">
    <location>
        <begin position="143"/>
        <end position="159"/>
    </location>
</feature>
<evidence type="ECO:0000313" key="10">
    <source>
        <dbReference type="EMBL" id="GAA0208989.1"/>
    </source>
</evidence>
<feature type="transmembrane region" description="Helical" evidence="8">
    <location>
        <begin position="278"/>
        <end position="300"/>
    </location>
</feature>
<evidence type="ECO:0000256" key="8">
    <source>
        <dbReference type="SAM" id="Phobius"/>
    </source>
</evidence>
<evidence type="ECO:0000313" key="11">
    <source>
        <dbReference type="Proteomes" id="UP001500399"/>
    </source>
</evidence>